<evidence type="ECO:0000256" key="4">
    <source>
        <dbReference type="ARBA" id="ARBA00023136"/>
    </source>
</evidence>
<feature type="domain" description="NfeD-like C-terminal" evidence="6">
    <location>
        <begin position="98"/>
        <end position="150"/>
    </location>
</feature>
<dbReference type="InterPro" id="IPR002810">
    <property type="entry name" value="NfeD-like_C"/>
</dbReference>
<dbReference type="Gene3D" id="2.40.50.140">
    <property type="entry name" value="Nucleic acid-binding proteins"/>
    <property type="match status" value="1"/>
</dbReference>
<dbReference type="RefSeq" id="WP_330195548.1">
    <property type="nucleotide sequence ID" value="NZ_JAZDRO010000001.1"/>
</dbReference>
<keyword evidence="4 5" id="KW-0472">Membrane</keyword>
<dbReference type="PANTHER" id="PTHR33507:SF3">
    <property type="entry name" value="INNER MEMBRANE PROTEIN YBBJ"/>
    <property type="match status" value="1"/>
</dbReference>
<evidence type="ECO:0000256" key="5">
    <source>
        <dbReference type="SAM" id="Phobius"/>
    </source>
</evidence>
<keyword evidence="8" id="KW-1185">Reference proteome</keyword>
<dbReference type="Pfam" id="PF01957">
    <property type="entry name" value="NfeD"/>
    <property type="match status" value="1"/>
</dbReference>
<keyword evidence="3 5" id="KW-1133">Transmembrane helix</keyword>
<name>A0ABU7LWX0_9PROT</name>
<evidence type="ECO:0000259" key="6">
    <source>
        <dbReference type="Pfam" id="PF01957"/>
    </source>
</evidence>
<feature type="transmembrane region" description="Helical" evidence="5">
    <location>
        <begin position="59"/>
        <end position="75"/>
    </location>
</feature>
<accession>A0ABU7LWX0</accession>
<comment type="caution">
    <text evidence="7">The sequence shown here is derived from an EMBL/GenBank/DDBJ whole genome shotgun (WGS) entry which is preliminary data.</text>
</comment>
<sequence>MDLVIEFLQGLNIWWWLGLAGVLLIGELITGTTYLLWPAAAALITGLLTLPFIGIDWPIQLLVFSVVSVALLYIGDRFVKPRLKSGSESGLNTRATYLVGERVTVVGAFSGGKGRVRHGDTEWTARTEDGADINPGDRATVRAVDGTTLVLASEA</sequence>
<comment type="subcellular location">
    <subcellularLocation>
        <location evidence="1">Membrane</location>
        <topology evidence="1">Multi-pass membrane protein</topology>
    </subcellularLocation>
</comment>
<dbReference type="PANTHER" id="PTHR33507">
    <property type="entry name" value="INNER MEMBRANE PROTEIN YBBJ"/>
    <property type="match status" value="1"/>
</dbReference>
<gene>
    <name evidence="7" type="ORF">V0U35_04940</name>
</gene>
<evidence type="ECO:0000313" key="8">
    <source>
        <dbReference type="Proteomes" id="UP001310692"/>
    </source>
</evidence>
<evidence type="ECO:0000256" key="3">
    <source>
        <dbReference type="ARBA" id="ARBA00022989"/>
    </source>
</evidence>
<evidence type="ECO:0000256" key="1">
    <source>
        <dbReference type="ARBA" id="ARBA00004141"/>
    </source>
</evidence>
<dbReference type="EMBL" id="JAZDRO010000001">
    <property type="protein sequence ID" value="MEE2566019.1"/>
    <property type="molecule type" value="Genomic_DNA"/>
</dbReference>
<proteinExistence type="predicted"/>
<evidence type="ECO:0000256" key="2">
    <source>
        <dbReference type="ARBA" id="ARBA00022692"/>
    </source>
</evidence>
<reference evidence="7 8" key="1">
    <citation type="submission" date="2024-01" db="EMBL/GenBank/DDBJ databases">
        <title>Hyphobacterium bacterium isolated from marine sediment.</title>
        <authorList>
            <person name="Zhao S."/>
        </authorList>
    </citation>
    <scope>NUCLEOTIDE SEQUENCE [LARGE SCALE GENOMIC DNA]</scope>
    <source>
        <strain evidence="7 8">Y60-23</strain>
    </source>
</reference>
<organism evidence="7 8">
    <name type="scientific">Hyphobacterium marinum</name>
    <dbReference type="NCBI Taxonomy" id="3116574"/>
    <lineage>
        <taxon>Bacteria</taxon>
        <taxon>Pseudomonadati</taxon>
        <taxon>Pseudomonadota</taxon>
        <taxon>Alphaproteobacteria</taxon>
        <taxon>Maricaulales</taxon>
        <taxon>Maricaulaceae</taxon>
        <taxon>Hyphobacterium</taxon>
    </lineage>
</organism>
<dbReference type="Proteomes" id="UP001310692">
    <property type="component" value="Unassembled WGS sequence"/>
</dbReference>
<evidence type="ECO:0000313" key="7">
    <source>
        <dbReference type="EMBL" id="MEE2566019.1"/>
    </source>
</evidence>
<keyword evidence="2 5" id="KW-0812">Transmembrane</keyword>
<feature type="transmembrane region" description="Helical" evidence="5">
    <location>
        <begin position="12"/>
        <end position="29"/>
    </location>
</feature>
<protein>
    <submittedName>
        <fullName evidence="7">NfeD family protein</fullName>
    </submittedName>
</protein>
<dbReference type="InterPro" id="IPR052165">
    <property type="entry name" value="Membrane_assoc_protease"/>
</dbReference>
<dbReference type="InterPro" id="IPR012340">
    <property type="entry name" value="NA-bd_OB-fold"/>
</dbReference>